<name>A0ABQ2YB72_9NEIS</name>
<evidence type="ECO:0000313" key="2">
    <source>
        <dbReference type="Proteomes" id="UP000600877"/>
    </source>
</evidence>
<dbReference type="RefSeq" id="WP_189372319.1">
    <property type="nucleotide sequence ID" value="NZ_BMYW01000001.1"/>
</dbReference>
<accession>A0ABQ2YB72</accession>
<evidence type="ECO:0000313" key="1">
    <source>
        <dbReference type="EMBL" id="GGX78709.1"/>
    </source>
</evidence>
<proteinExistence type="predicted"/>
<keyword evidence="2" id="KW-1185">Reference proteome</keyword>
<dbReference type="EMBL" id="BMYW01000001">
    <property type="protein sequence ID" value="GGX78709.1"/>
    <property type="molecule type" value="Genomic_DNA"/>
</dbReference>
<gene>
    <name evidence="1" type="ORF">GCM10011290_02630</name>
</gene>
<organism evidence="1 2">
    <name type="scientific">Vogesella alkaliphila</name>
    <dbReference type="NCBI Taxonomy" id="1193621"/>
    <lineage>
        <taxon>Bacteria</taxon>
        <taxon>Pseudomonadati</taxon>
        <taxon>Pseudomonadota</taxon>
        <taxon>Betaproteobacteria</taxon>
        <taxon>Neisseriales</taxon>
        <taxon>Chromobacteriaceae</taxon>
        <taxon>Vogesella</taxon>
    </lineage>
</organism>
<protein>
    <submittedName>
        <fullName evidence="1">Uncharacterized protein</fullName>
    </submittedName>
</protein>
<dbReference type="Proteomes" id="UP000600877">
    <property type="component" value="Unassembled WGS sequence"/>
</dbReference>
<sequence length="101" mass="11629">MQRFNEERALRHTWAMLEIGLYLRELGANQEIPLAVRQQAFRLAQDYPRVTEILILAKRDHGRNGTRSLLANVEKDLLVGDSYRLLIKALKAEAQSRTADL</sequence>
<reference evidence="2" key="1">
    <citation type="journal article" date="2019" name="Int. J. Syst. Evol. Microbiol.">
        <title>The Global Catalogue of Microorganisms (GCM) 10K type strain sequencing project: providing services to taxonomists for standard genome sequencing and annotation.</title>
        <authorList>
            <consortium name="The Broad Institute Genomics Platform"/>
            <consortium name="The Broad Institute Genome Sequencing Center for Infectious Disease"/>
            <person name="Wu L."/>
            <person name="Ma J."/>
        </authorList>
    </citation>
    <scope>NUCLEOTIDE SEQUENCE [LARGE SCALE GENOMIC DNA]</scope>
    <source>
        <strain evidence="2">KCTC 32041</strain>
    </source>
</reference>
<comment type="caution">
    <text evidence="1">The sequence shown here is derived from an EMBL/GenBank/DDBJ whole genome shotgun (WGS) entry which is preliminary data.</text>
</comment>